<keyword evidence="2" id="KW-1185">Reference proteome</keyword>
<organism evidence="1 2">
    <name type="scientific">Araneus ventricosus</name>
    <name type="common">Orbweaver spider</name>
    <name type="synonym">Epeira ventricosa</name>
    <dbReference type="NCBI Taxonomy" id="182803"/>
    <lineage>
        <taxon>Eukaryota</taxon>
        <taxon>Metazoa</taxon>
        <taxon>Ecdysozoa</taxon>
        <taxon>Arthropoda</taxon>
        <taxon>Chelicerata</taxon>
        <taxon>Arachnida</taxon>
        <taxon>Araneae</taxon>
        <taxon>Araneomorphae</taxon>
        <taxon>Entelegynae</taxon>
        <taxon>Araneoidea</taxon>
        <taxon>Araneidae</taxon>
        <taxon>Araneus</taxon>
    </lineage>
</organism>
<evidence type="ECO:0000313" key="2">
    <source>
        <dbReference type="Proteomes" id="UP000499080"/>
    </source>
</evidence>
<sequence>MYMFAIFIPGQIPFIQGMLDCVSCLFLPKVKDLLNTDWAHGSLKQMEGKHCAKIILQPIRMDLLLTKRSRDQLWKWFTCEKGKLVGRKEFKSLNETPNSTWFSLV</sequence>
<reference evidence="1 2" key="1">
    <citation type="journal article" date="2019" name="Sci. Rep.">
        <title>Orb-weaving spider Araneus ventricosus genome elucidates the spidroin gene catalogue.</title>
        <authorList>
            <person name="Kono N."/>
            <person name="Nakamura H."/>
            <person name="Ohtoshi R."/>
            <person name="Moran D.A.P."/>
            <person name="Shinohara A."/>
            <person name="Yoshida Y."/>
            <person name="Fujiwara M."/>
            <person name="Mori M."/>
            <person name="Tomita M."/>
            <person name="Arakawa K."/>
        </authorList>
    </citation>
    <scope>NUCLEOTIDE SEQUENCE [LARGE SCALE GENOMIC DNA]</scope>
</reference>
<dbReference type="EMBL" id="BGPR01015434">
    <property type="protein sequence ID" value="GBN69205.1"/>
    <property type="molecule type" value="Genomic_DNA"/>
</dbReference>
<name>A0A4Y2R1J4_ARAVE</name>
<protein>
    <submittedName>
        <fullName evidence="1">Uncharacterized protein</fullName>
    </submittedName>
</protein>
<comment type="caution">
    <text evidence="1">The sequence shown here is derived from an EMBL/GenBank/DDBJ whole genome shotgun (WGS) entry which is preliminary data.</text>
</comment>
<dbReference type="AlphaFoldDB" id="A0A4Y2R1J4"/>
<evidence type="ECO:0000313" key="1">
    <source>
        <dbReference type="EMBL" id="GBN69205.1"/>
    </source>
</evidence>
<proteinExistence type="predicted"/>
<dbReference type="Proteomes" id="UP000499080">
    <property type="component" value="Unassembled WGS sequence"/>
</dbReference>
<gene>
    <name evidence="1" type="ORF">AVEN_197835_1</name>
</gene>
<accession>A0A4Y2R1J4</accession>